<gene>
    <name evidence="1" type="ORF">PanWU01x14_304870</name>
</gene>
<keyword evidence="2" id="KW-1185">Reference proteome</keyword>
<dbReference type="Proteomes" id="UP000237105">
    <property type="component" value="Unassembled WGS sequence"/>
</dbReference>
<proteinExistence type="predicted"/>
<accession>A0A2P5ASE8</accession>
<organism evidence="1 2">
    <name type="scientific">Parasponia andersonii</name>
    <name type="common">Sponia andersonii</name>
    <dbReference type="NCBI Taxonomy" id="3476"/>
    <lineage>
        <taxon>Eukaryota</taxon>
        <taxon>Viridiplantae</taxon>
        <taxon>Streptophyta</taxon>
        <taxon>Embryophyta</taxon>
        <taxon>Tracheophyta</taxon>
        <taxon>Spermatophyta</taxon>
        <taxon>Magnoliopsida</taxon>
        <taxon>eudicotyledons</taxon>
        <taxon>Gunneridae</taxon>
        <taxon>Pentapetalae</taxon>
        <taxon>rosids</taxon>
        <taxon>fabids</taxon>
        <taxon>Rosales</taxon>
        <taxon>Cannabaceae</taxon>
        <taxon>Parasponia</taxon>
    </lineage>
</organism>
<evidence type="ECO:0000313" key="2">
    <source>
        <dbReference type="Proteomes" id="UP000237105"/>
    </source>
</evidence>
<protein>
    <submittedName>
        <fullName evidence="1">Uncharacterized protein</fullName>
    </submittedName>
</protein>
<evidence type="ECO:0000313" key="1">
    <source>
        <dbReference type="EMBL" id="PON39454.1"/>
    </source>
</evidence>
<sequence length="101" mass="11426">MAITLPPKKKQRKTCSGVVGEIPVLCECSSDRQQTLLAREYSRELRDHGGASRLKSLRPCETTAAKRAQALQDHCRDASSGRVRQRRRCELKQCETTAARW</sequence>
<dbReference type="AlphaFoldDB" id="A0A2P5ASE8"/>
<dbReference type="EMBL" id="JXTB01000465">
    <property type="protein sequence ID" value="PON39454.1"/>
    <property type="molecule type" value="Genomic_DNA"/>
</dbReference>
<name>A0A2P5ASE8_PARAD</name>
<comment type="caution">
    <text evidence="1">The sequence shown here is derived from an EMBL/GenBank/DDBJ whole genome shotgun (WGS) entry which is preliminary data.</text>
</comment>
<reference evidence="2" key="1">
    <citation type="submission" date="2016-06" db="EMBL/GenBank/DDBJ databases">
        <title>Parallel loss of symbiosis genes in relatives of nitrogen-fixing non-legume Parasponia.</title>
        <authorList>
            <person name="Van Velzen R."/>
            <person name="Holmer R."/>
            <person name="Bu F."/>
            <person name="Rutten L."/>
            <person name="Van Zeijl A."/>
            <person name="Liu W."/>
            <person name="Santuari L."/>
            <person name="Cao Q."/>
            <person name="Sharma T."/>
            <person name="Shen D."/>
            <person name="Roswanjaya Y."/>
            <person name="Wardhani T."/>
            <person name="Kalhor M.S."/>
            <person name="Jansen J."/>
            <person name="Van den Hoogen J."/>
            <person name="Gungor B."/>
            <person name="Hartog M."/>
            <person name="Hontelez J."/>
            <person name="Verver J."/>
            <person name="Yang W.-C."/>
            <person name="Schijlen E."/>
            <person name="Repin R."/>
            <person name="Schilthuizen M."/>
            <person name="Schranz E."/>
            <person name="Heidstra R."/>
            <person name="Miyata K."/>
            <person name="Fedorova E."/>
            <person name="Kohlen W."/>
            <person name="Bisseling T."/>
            <person name="Smit S."/>
            <person name="Geurts R."/>
        </authorList>
    </citation>
    <scope>NUCLEOTIDE SEQUENCE [LARGE SCALE GENOMIC DNA]</scope>
    <source>
        <strain evidence="2">cv. WU1-14</strain>
    </source>
</reference>